<dbReference type="Pfam" id="PF01297">
    <property type="entry name" value="ZnuA"/>
    <property type="match status" value="1"/>
</dbReference>
<reference evidence="7 8" key="1">
    <citation type="submission" date="2024-09" db="EMBL/GenBank/DDBJ databases">
        <authorList>
            <person name="Salinas-Garcia M.A."/>
            <person name="Prieme A."/>
        </authorList>
    </citation>
    <scope>NUCLEOTIDE SEQUENCE [LARGE SCALE GENOMIC DNA]</scope>
    <source>
        <strain evidence="7 8">DSM 21081</strain>
    </source>
</reference>
<evidence type="ECO:0000256" key="1">
    <source>
        <dbReference type="ARBA" id="ARBA00004196"/>
    </source>
</evidence>
<dbReference type="PANTHER" id="PTHR42953:SF1">
    <property type="entry name" value="METAL-BINDING PROTEIN HI_0362-RELATED"/>
    <property type="match status" value="1"/>
</dbReference>
<accession>A0ABV4ULY0</accession>
<feature type="compositionally biased region" description="Basic residues" evidence="6">
    <location>
        <begin position="1"/>
        <end position="12"/>
    </location>
</feature>
<organism evidence="7 8">
    <name type="scientific">Arthrobacter halodurans</name>
    <dbReference type="NCBI Taxonomy" id="516699"/>
    <lineage>
        <taxon>Bacteria</taxon>
        <taxon>Bacillati</taxon>
        <taxon>Actinomycetota</taxon>
        <taxon>Actinomycetes</taxon>
        <taxon>Micrococcales</taxon>
        <taxon>Micrococcaceae</taxon>
        <taxon>Arthrobacter</taxon>
    </lineage>
</organism>
<evidence type="ECO:0000313" key="7">
    <source>
        <dbReference type="EMBL" id="MFB0833272.1"/>
    </source>
</evidence>
<evidence type="ECO:0000256" key="3">
    <source>
        <dbReference type="ARBA" id="ARBA00022723"/>
    </source>
</evidence>
<dbReference type="RefSeq" id="WP_373970432.1">
    <property type="nucleotide sequence ID" value="NZ_JBHDLJ010000001.1"/>
</dbReference>
<feature type="region of interest" description="Disordered" evidence="6">
    <location>
        <begin position="1"/>
        <end position="22"/>
    </location>
</feature>
<sequence>MTKKRPQRRGRPGAHPAAPVPGTTAAHGAAFLRRAATTLCAAVVLGTAGCAAPAAEPAGADRPVVLTTFSVIADLVRQVGGDRVEVLSITKPGAEIHGYEPTPSDLVRIHEADLVLDNGLGLERWFGRFVRDLDVPHAVLSEGVVPVDIATGAYSGRPNPHAWMSPVQARLYVDNAERALAGLSPKDADYFAARADAFRGELRKLEERARAGVASNPRAALVTCEGAFSYLARDMGLREHFLWPVNSDAEGTPRQIREQIGFVEDNDVPAVFCESTVNDSAQQRVAAEAGVPLLGPLYVDSVSGPDGPVPTFLELLNYDLDTILEGLDHAAANE</sequence>
<dbReference type="PANTHER" id="PTHR42953">
    <property type="entry name" value="HIGH-AFFINITY ZINC UPTAKE SYSTEM PROTEIN ZNUA-RELATED"/>
    <property type="match status" value="1"/>
</dbReference>
<comment type="caution">
    <text evidence="7">The sequence shown here is derived from an EMBL/GenBank/DDBJ whole genome shotgun (WGS) entry which is preliminary data.</text>
</comment>
<dbReference type="EMBL" id="JBHDLJ010000001">
    <property type="protein sequence ID" value="MFB0833272.1"/>
    <property type="molecule type" value="Genomic_DNA"/>
</dbReference>
<name>A0ABV4ULY0_9MICC</name>
<evidence type="ECO:0000313" key="8">
    <source>
        <dbReference type="Proteomes" id="UP001575652"/>
    </source>
</evidence>
<proteinExistence type="inferred from homology"/>
<evidence type="ECO:0000256" key="5">
    <source>
        <dbReference type="RuleBase" id="RU003512"/>
    </source>
</evidence>
<dbReference type="PRINTS" id="PR00690">
    <property type="entry name" value="ADHESNFAMILY"/>
</dbReference>
<comment type="subcellular location">
    <subcellularLocation>
        <location evidence="1">Cell envelope</location>
    </subcellularLocation>
</comment>
<gene>
    <name evidence="7" type="ORF">ACETWP_01615</name>
</gene>
<dbReference type="Gene3D" id="3.40.50.1980">
    <property type="entry name" value="Nitrogenase molybdenum iron protein domain"/>
    <property type="match status" value="2"/>
</dbReference>
<keyword evidence="8" id="KW-1185">Reference proteome</keyword>
<evidence type="ECO:0000256" key="2">
    <source>
        <dbReference type="ARBA" id="ARBA00022448"/>
    </source>
</evidence>
<evidence type="ECO:0000256" key="4">
    <source>
        <dbReference type="ARBA" id="ARBA00022729"/>
    </source>
</evidence>
<dbReference type="InterPro" id="IPR006128">
    <property type="entry name" value="Lipoprotein_PsaA-like"/>
</dbReference>
<keyword evidence="2 5" id="KW-0813">Transport</keyword>
<keyword evidence="3" id="KW-0479">Metal-binding</keyword>
<dbReference type="InterPro" id="IPR050492">
    <property type="entry name" value="Bact_metal-bind_prot9"/>
</dbReference>
<dbReference type="Proteomes" id="UP001575652">
    <property type="component" value="Unassembled WGS sequence"/>
</dbReference>
<keyword evidence="4" id="KW-0732">Signal</keyword>
<dbReference type="SUPFAM" id="SSF53807">
    <property type="entry name" value="Helical backbone' metal receptor"/>
    <property type="match status" value="1"/>
</dbReference>
<dbReference type="InterPro" id="IPR006127">
    <property type="entry name" value="ZnuA-like"/>
</dbReference>
<comment type="similarity">
    <text evidence="5">Belongs to the bacterial solute-binding protein 9 family.</text>
</comment>
<evidence type="ECO:0000256" key="6">
    <source>
        <dbReference type="SAM" id="MobiDB-lite"/>
    </source>
</evidence>
<dbReference type="InterPro" id="IPR006129">
    <property type="entry name" value="AdhesinB"/>
</dbReference>
<dbReference type="PRINTS" id="PR00691">
    <property type="entry name" value="ADHESINB"/>
</dbReference>
<protein>
    <submittedName>
        <fullName evidence="7">Metal ABC transporter solute-binding protein, Zn/Mn family</fullName>
    </submittedName>
</protein>